<evidence type="ECO:0000313" key="2">
    <source>
        <dbReference type="EMBL" id="EJK54872.1"/>
    </source>
</evidence>
<protein>
    <submittedName>
        <fullName evidence="2">Uncharacterized protein</fullName>
    </submittedName>
</protein>
<comment type="caution">
    <text evidence="2">The sequence shown here is derived from an EMBL/GenBank/DDBJ whole genome shotgun (WGS) entry which is preliminary data.</text>
</comment>
<dbReference type="Proteomes" id="UP000266841">
    <property type="component" value="Unassembled WGS sequence"/>
</dbReference>
<feature type="region of interest" description="Disordered" evidence="1">
    <location>
        <begin position="21"/>
        <end position="67"/>
    </location>
</feature>
<feature type="compositionally biased region" description="Low complexity" evidence="1">
    <location>
        <begin position="85"/>
        <end position="97"/>
    </location>
</feature>
<gene>
    <name evidence="2" type="ORF">THAOC_25465</name>
</gene>
<keyword evidence="3" id="KW-1185">Reference proteome</keyword>
<accession>K0S7S1</accession>
<dbReference type="AlphaFoldDB" id="K0S7S1"/>
<organism evidence="2 3">
    <name type="scientific">Thalassiosira oceanica</name>
    <name type="common">Marine diatom</name>
    <dbReference type="NCBI Taxonomy" id="159749"/>
    <lineage>
        <taxon>Eukaryota</taxon>
        <taxon>Sar</taxon>
        <taxon>Stramenopiles</taxon>
        <taxon>Ochrophyta</taxon>
        <taxon>Bacillariophyta</taxon>
        <taxon>Coscinodiscophyceae</taxon>
        <taxon>Thalassiosirophycidae</taxon>
        <taxon>Thalassiosirales</taxon>
        <taxon>Thalassiosiraceae</taxon>
        <taxon>Thalassiosira</taxon>
    </lineage>
</organism>
<name>K0S7S1_THAOC</name>
<proteinExistence type="predicted"/>
<feature type="compositionally biased region" description="Low complexity" evidence="1">
    <location>
        <begin position="39"/>
        <end position="50"/>
    </location>
</feature>
<feature type="compositionally biased region" description="Low complexity" evidence="1">
    <location>
        <begin position="117"/>
        <end position="126"/>
    </location>
</feature>
<evidence type="ECO:0000256" key="1">
    <source>
        <dbReference type="SAM" id="MobiDB-lite"/>
    </source>
</evidence>
<feature type="region of interest" description="Disordered" evidence="1">
    <location>
        <begin position="80"/>
        <end position="126"/>
    </location>
</feature>
<evidence type="ECO:0000313" key="3">
    <source>
        <dbReference type="Proteomes" id="UP000266841"/>
    </source>
</evidence>
<sequence length="231" mass="24345">MFPLTLNCGEWDVYVRMAQPDHSPHRSTASTAHPADGVAPQRQQQAARVSRAQREGQSGGRGRSAGSSVVCFPFGLAPGPPSRPPSAAASRKNPSRPLIGVRGRSRACRSRYAETQADVSTSSARSSGRAAQCSAVPSVAGDIAAKIRRSYIKGLHEALDEFVRNFFPVGFHASGVAPSIQISYSSAAILTVEDGTIAAVDAAAGRSEPAPSMALKMANFQRTIYALPRRG</sequence>
<dbReference type="EMBL" id="AGNL01035147">
    <property type="protein sequence ID" value="EJK54872.1"/>
    <property type="molecule type" value="Genomic_DNA"/>
</dbReference>
<reference evidence="2 3" key="1">
    <citation type="journal article" date="2012" name="Genome Biol.">
        <title>Genome and low-iron response of an oceanic diatom adapted to chronic iron limitation.</title>
        <authorList>
            <person name="Lommer M."/>
            <person name="Specht M."/>
            <person name="Roy A.S."/>
            <person name="Kraemer L."/>
            <person name="Andreson R."/>
            <person name="Gutowska M.A."/>
            <person name="Wolf J."/>
            <person name="Bergner S.V."/>
            <person name="Schilhabel M.B."/>
            <person name="Klostermeier U.C."/>
            <person name="Beiko R.G."/>
            <person name="Rosenstiel P."/>
            <person name="Hippler M."/>
            <person name="Laroche J."/>
        </authorList>
    </citation>
    <scope>NUCLEOTIDE SEQUENCE [LARGE SCALE GENOMIC DNA]</scope>
    <source>
        <strain evidence="2 3">CCMP1005</strain>
    </source>
</reference>